<sequence length="34" mass="3887">MTLHYVTDRVPLTREEIRTMVGRIAGEGSRTALR</sequence>
<name>A0A484Z6N8_9ENTR</name>
<organism evidence="1 2">
    <name type="scientific">Enterobacter cancerogenus</name>
    <dbReference type="NCBI Taxonomy" id="69218"/>
    <lineage>
        <taxon>Bacteria</taxon>
        <taxon>Pseudomonadati</taxon>
        <taxon>Pseudomonadota</taxon>
        <taxon>Gammaproteobacteria</taxon>
        <taxon>Enterobacterales</taxon>
        <taxon>Enterobacteriaceae</taxon>
        <taxon>Enterobacter</taxon>
        <taxon>Enterobacter cloacae complex</taxon>
    </lineage>
</organism>
<proteinExistence type="predicted"/>
<evidence type="ECO:0000313" key="2">
    <source>
        <dbReference type="Proteomes" id="UP000351155"/>
    </source>
</evidence>
<reference evidence="1 2" key="1">
    <citation type="submission" date="2019-03" db="EMBL/GenBank/DDBJ databases">
        <authorList>
            <consortium name="Pathogen Informatics"/>
        </authorList>
    </citation>
    <scope>NUCLEOTIDE SEQUENCE [LARGE SCALE GENOMIC DNA]</scope>
    <source>
        <strain evidence="1 2">NCTC12126</strain>
    </source>
</reference>
<dbReference type="Proteomes" id="UP000351155">
    <property type="component" value="Unassembled WGS sequence"/>
</dbReference>
<evidence type="ECO:0000313" key="1">
    <source>
        <dbReference type="EMBL" id="VFS44047.1"/>
    </source>
</evidence>
<dbReference type="EMBL" id="CAADIW010000071">
    <property type="protein sequence ID" value="VFS44047.1"/>
    <property type="molecule type" value="Genomic_DNA"/>
</dbReference>
<gene>
    <name evidence="1" type="primary">ybjK</name>
    <name evidence="1" type="ORF">NCTC12126_05322</name>
</gene>
<protein>
    <submittedName>
        <fullName evidence="1">Protein YbjK</fullName>
    </submittedName>
</protein>
<accession>A0A484Z6N8</accession>
<dbReference type="AlphaFoldDB" id="A0A484Z6N8"/>